<feature type="signal peptide" evidence="2">
    <location>
        <begin position="1"/>
        <end position="33"/>
    </location>
</feature>
<evidence type="ECO:0000313" key="4">
    <source>
        <dbReference type="Proteomes" id="UP001163064"/>
    </source>
</evidence>
<dbReference type="CDD" id="cd13426">
    <property type="entry name" value="Peptidase_G1"/>
    <property type="match status" value="1"/>
</dbReference>
<dbReference type="Proteomes" id="UP001163064">
    <property type="component" value="Unassembled WGS sequence"/>
</dbReference>
<dbReference type="Gene3D" id="2.60.120.700">
    <property type="entry name" value="Peptidase G1"/>
    <property type="match status" value="1"/>
</dbReference>
<evidence type="ECO:0000256" key="2">
    <source>
        <dbReference type="SAM" id="SignalP"/>
    </source>
</evidence>
<dbReference type="EMBL" id="JAPHNL010000296">
    <property type="protein sequence ID" value="MCX3063165.1"/>
    <property type="molecule type" value="Genomic_DNA"/>
</dbReference>
<gene>
    <name evidence="3" type="ORF">OFY01_26080</name>
</gene>
<feature type="compositionally biased region" description="Polar residues" evidence="1">
    <location>
        <begin position="251"/>
        <end position="280"/>
    </location>
</feature>
<keyword evidence="2" id="KW-0732">Signal</keyword>
<comment type="caution">
    <text evidence="3">The sequence shown here is derived from an EMBL/GenBank/DDBJ whole genome shotgun (WGS) entry which is preliminary data.</text>
</comment>
<organism evidence="3 4">
    <name type="scientific">Streptomyces beihaiensis</name>
    <dbReference type="NCBI Taxonomy" id="2984495"/>
    <lineage>
        <taxon>Bacteria</taxon>
        <taxon>Bacillati</taxon>
        <taxon>Actinomycetota</taxon>
        <taxon>Actinomycetes</taxon>
        <taxon>Kitasatosporales</taxon>
        <taxon>Streptomycetaceae</taxon>
        <taxon>Streptomyces</taxon>
    </lineage>
</organism>
<name>A0ABT3U270_9ACTN</name>
<reference evidence="3" key="1">
    <citation type="submission" date="2022-10" db="EMBL/GenBank/DDBJ databases">
        <title>Streptomyces beihaiensis sp. nov., a chitin degrading actinobacterium, isolated from shrimp pond soil.</title>
        <authorList>
            <person name="Xie J."/>
            <person name="Shen N."/>
        </authorList>
    </citation>
    <scope>NUCLEOTIDE SEQUENCE</scope>
    <source>
        <strain evidence="3">GXMU-J5</strain>
    </source>
</reference>
<dbReference type="InterPro" id="IPR038656">
    <property type="entry name" value="Peptidase_G1_sf"/>
</dbReference>
<evidence type="ECO:0000256" key="1">
    <source>
        <dbReference type="SAM" id="MobiDB-lite"/>
    </source>
</evidence>
<protein>
    <submittedName>
        <fullName evidence="3">G1 family endopeptidase</fullName>
    </submittedName>
</protein>
<dbReference type="InterPro" id="IPR000250">
    <property type="entry name" value="Peptidase_G1"/>
</dbReference>
<dbReference type="SUPFAM" id="SSF49899">
    <property type="entry name" value="Concanavalin A-like lectins/glucanases"/>
    <property type="match status" value="1"/>
</dbReference>
<feature type="chain" id="PRO_5045996676" evidence="2">
    <location>
        <begin position="34"/>
        <end position="280"/>
    </location>
</feature>
<sequence>MGKRLRISRPTGRAGAATAGLLLAAAVVSPLGAGTAAAAADFSPYGARLAPGTTGQISPQIKDSLWGGYVAQGSFGRITGSWTEPHVTCNTYNDLFAPWVGIDGYGSQTVEQTGVQTDCSSGTPVLSAWYEMYPAQPVYWNDPVSEGDSMTGTVVSNGGGSYTLTLTDNTKGWTERTSQYLYAQNVSAEAVIESPTRSYPSFSELDFSGIRVDGQVFDSYSPGSLTSGGYTPGPLRNGAFSMTPGFAAKHSTATPNTTHPNTVRPNTVRPNTVRPSTIRY</sequence>
<dbReference type="InterPro" id="IPR013320">
    <property type="entry name" value="ConA-like_dom_sf"/>
</dbReference>
<dbReference type="Pfam" id="PF01828">
    <property type="entry name" value="Peptidase_A4"/>
    <property type="match status" value="1"/>
</dbReference>
<feature type="region of interest" description="Disordered" evidence="1">
    <location>
        <begin position="250"/>
        <end position="280"/>
    </location>
</feature>
<keyword evidence="4" id="KW-1185">Reference proteome</keyword>
<accession>A0ABT3U270</accession>
<proteinExistence type="predicted"/>
<evidence type="ECO:0000313" key="3">
    <source>
        <dbReference type="EMBL" id="MCX3063165.1"/>
    </source>
</evidence>